<evidence type="ECO:0000256" key="7">
    <source>
        <dbReference type="ARBA" id="ARBA00038848"/>
    </source>
</evidence>
<dbReference type="PANTHER" id="PTHR11247">
    <property type="entry name" value="PALMITOYL-PROTEIN THIOESTERASE/DOLICHYLDIPHOSPHATASE 1"/>
    <property type="match status" value="1"/>
</dbReference>
<evidence type="ECO:0000256" key="5">
    <source>
        <dbReference type="ARBA" id="ARBA00023180"/>
    </source>
</evidence>
<name>A0A3P9IJQ6_ORYLA</name>
<dbReference type="Proteomes" id="UP000265200">
    <property type="component" value="Chromosome 16"/>
</dbReference>
<comment type="similarity">
    <text evidence="2">Belongs to the palmitoyl-protein thioesterase family.</text>
</comment>
<dbReference type="EC" id="3.1.2.2" evidence="7"/>
<keyword evidence="3 10" id="KW-0732">Signal</keyword>
<protein>
    <recommendedName>
        <fullName evidence="7">palmitoyl-CoA hydrolase</fullName>
        <ecNumber evidence="7">3.1.2.2</ecNumber>
    </recommendedName>
</protein>
<dbReference type="GO" id="GO:0005764">
    <property type="term" value="C:lysosome"/>
    <property type="evidence" value="ECO:0007669"/>
    <property type="project" value="UniProtKB-SubCell"/>
</dbReference>
<evidence type="ECO:0000256" key="8">
    <source>
        <dbReference type="ARBA" id="ARBA00093223"/>
    </source>
</evidence>
<comment type="catalytic activity">
    <reaction evidence="8">
        <text>S-hexadecanoyl-N-acetylcysteamine + H2O = N-acetylcysteamine + hexadecanoate + H(+)</text>
        <dbReference type="Rhea" id="RHEA:84099"/>
        <dbReference type="ChEBI" id="CHEBI:7896"/>
        <dbReference type="ChEBI" id="CHEBI:15377"/>
        <dbReference type="ChEBI" id="CHEBI:15378"/>
        <dbReference type="ChEBI" id="CHEBI:74410"/>
        <dbReference type="ChEBI" id="CHEBI:233601"/>
    </reaction>
</comment>
<reference evidence="11" key="4">
    <citation type="submission" date="2025-09" db="UniProtKB">
        <authorList>
            <consortium name="Ensembl"/>
        </authorList>
    </citation>
    <scope>IDENTIFICATION</scope>
    <source>
        <strain evidence="11">HSOK</strain>
    </source>
</reference>
<evidence type="ECO:0000313" key="11">
    <source>
        <dbReference type="Ensembl" id="ENSORLP00015020070.1"/>
    </source>
</evidence>
<organism evidence="11 12">
    <name type="scientific">Oryzias latipes</name>
    <name type="common">Japanese rice fish</name>
    <name type="synonym">Japanese killifish</name>
    <dbReference type="NCBI Taxonomy" id="8090"/>
    <lineage>
        <taxon>Eukaryota</taxon>
        <taxon>Metazoa</taxon>
        <taxon>Chordata</taxon>
        <taxon>Craniata</taxon>
        <taxon>Vertebrata</taxon>
        <taxon>Euteleostomi</taxon>
        <taxon>Actinopterygii</taxon>
        <taxon>Neopterygii</taxon>
        <taxon>Teleostei</taxon>
        <taxon>Neoteleostei</taxon>
        <taxon>Acanthomorphata</taxon>
        <taxon>Ovalentaria</taxon>
        <taxon>Atherinomorphae</taxon>
        <taxon>Beloniformes</taxon>
        <taxon>Adrianichthyidae</taxon>
        <taxon>Oryziinae</taxon>
        <taxon>Oryzias</taxon>
    </lineage>
</organism>
<proteinExistence type="inferred from homology"/>
<dbReference type="Gene3D" id="3.40.50.1820">
    <property type="entry name" value="alpha/beta hydrolase"/>
    <property type="match status" value="1"/>
</dbReference>
<dbReference type="SUPFAM" id="SSF53474">
    <property type="entry name" value="alpha/beta-Hydrolases"/>
    <property type="match status" value="1"/>
</dbReference>
<keyword evidence="6" id="KW-0458">Lysosome</keyword>
<dbReference type="Ensembl" id="ENSORLT00015029197.1">
    <property type="protein sequence ID" value="ENSORLP00015020070.1"/>
    <property type="gene ID" value="ENSORLG00015021350.1"/>
</dbReference>
<evidence type="ECO:0000256" key="3">
    <source>
        <dbReference type="ARBA" id="ARBA00022729"/>
    </source>
</evidence>
<feature type="chain" id="PRO_5018208877" description="palmitoyl-CoA hydrolase" evidence="10">
    <location>
        <begin position="25"/>
        <end position="313"/>
    </location>
</feature>
<feature type="signal peptide" evidence="10">
    <location>
        <begin position="1"/>
        <end position="24"/>
    </location>
</feature>
<dbReference type="InterPro" id="IPR029058">
    <property type="entry name" value="AB_hydrolase_fold"/>
</dbReference>
<evidence type="ECO:0000256" key="1">
    <source>
        <dbReference type="ARBA" id="ARBA00004371"/>
    </source>
</evidence>
<accession>A0A3P9IJQ6</accession>
<evidence type="ECO:0000256" key="9">
    <source>
        <dbReference type="ARBA" id="ARBA00093353"/>
    </source>
</evidence>
<sequence>MKTFSFILTPAVLMLLLAAGWTSAYKPVILVHGVLSGPRSLKMLTGFIKKAHPGTKVTVIDLFNYGNSTKPMWKQVEGFANVIPKIMEKSPEGVHLLCFSQEGLICRGVLSTLPNHNVHSFIVLSSPLAGQYGVLDVLHKNFPLPCFSFIDCRRLETATHVFSADPHHRKQYLESSNFLPLLNGEKPHTWRKNFLRIKKLVLIGGPDDNVITPWQSSLFGFYNHNEEVVEMKEQTFYKNDTFGLKTLDTRGDISVCSQPGVKHFKWHSNKKVFDKLVLHFCFYENKELNQSIILENGHTFSMEKSNDFQLLIV</sequence>
<reference evidence="11" key="3">
    <citation type="submission" date="2025-08" db="UniProtKB">
        <authorList>
            <consortium name="Ensembl"/>
        </authorList>
    </citation>
    <scope>IDENTIFICATION</scope>
    <source>
        <strain evidence="11">HSOK</strain>
    </source>
</reference>
<evidence type="ECO:0000256" key="10">
    <source>
        <dbReference type="SAM" id="SignalP"/>
    </source>
</evidence>
<evidence type="ECO:0000313" key="12">
    <source>
        <dbReference type="Proteomes" id="UP000265200"/>
    </source>
</evidence>
<dbReference type="AlphaFoldDB" id="A0A3P9IJQ6"/>
<reference key="1">
    <citation type="journal article" date="2007" name="Nature">
        <title>The medaka draft genome and insights into vertebrate genome evolution.</title>
        <authorList>
            <person name="Kasahara M."/>
            <person name="Naruse K."/>
            <person name="Sasaki S."/>
            <person name="Nakatani Y."/>
            <person name="Qu W."/>
            <person name="Ahsan B."/>
            <person name="Yamada T."/>
            <person name="Nagayasu Y."/>
            <person name="Doi K."/>
            <person name="Kasai Y."/>
            <person name="Jindo T."/>
            <person name="Kobayashi D."/>
            <person name="Shimada A."/>
            <person name="Toyoda A."/>
            <person name="Kuroki Y."/>
            <person name="Fujiyama A."/>
            <person name="Sasaki T."/>
            <person name="Shimizu A."/>
            <person name="Asakawa S."/>
            <person name="Shimizu N."/>
            <person name="Hashimoto S."/>
            <person name="Yang J."/>
            <person name="Lee Y."/>
            <person name="Matsushima K."/>
            <person name="Sugano S."/>
            <person name="Sakaizumi M."/>
            <person name="Narita T."/>
            <person name="Ohishi K."/>
            <person name="Haga S."/>
            <person name="Ohta F."/>
            <person name="Nomoto H."/>
            <person name="Nogata K."/>
            <person name="Morishita T."/>
            <person name="Endo T."/>
            <person name="Shin-I T."/>
            <person name="Takeda H."/>
            <person name="Morishita S."/>
            <person name="Kohara Y."/>
        </authorList>
    </citation>
    <scope>NUCLEOTIDE SEQUENCE [LARGE SCALE GENOMIC DNA]</scope>
    <source>
        <strain>Hd-rR</strain>
    </source>
</reference>
<keyword evidence="4" id="KW-0378">Hydrolase</keyword>
<dbReference type="FunFam" id="3.40.50.1820:FF:000037">
    <property type="entry name" value="Lysosomal thioesterase PPT2 homolog"/>
    <property type="match status" value="1"/>
</dbReference>
<comment type="function">
    <text evidence="9">Catalyzes the cleavage of thioester bonds from S-palmitoyl-CoA or S-palmitoyl-N-acetylcysteamine (unbranched structures) but does not have activity against palmitoylcysteine or palmitoylated proteins, branched structures or bulky head groups. Conversely, hydrolyzes both long and short chain fatty acyl-CoA substrate.</text>
</comment>
<evidence type="ECO:0000256" key="2">
    <source>
        <dbReference type="ARBA" id="ARBA00010758"/>
    </source>
</evidence>
<reference evidence="11 12" key="2">
    <citation type="submission" date="2017-04" db="EMBL/GenBank/DDBJ databases">
        <title>CpG methylation of centromeres and impact of large insertions on vertebrate speciation.</title>
        <authorList>
            <person name="Ichikawa K."/>
            <person name="Yoshimura J."/>
            <person name="Morishita S."/>
        </authorList>
    </citation>
    <scope>NUCLEOTIDE SEQUENCE</scope>
    <source>
        <strain evidence="11 12">HSOK</strain>
    </source>
</reference>
<comment type="subcellular location">
    <subcellularLocation>
        <location evidence="1">Lysosome</location>
    </subcellularLocation>
</comment>
<dbReference type="GO" id="GO:0098599">
    <property type="term" value="F:palmitoyl hydrolase activity"/>
    <property type="evidence" value="ECO:0007669"/>
    <property type="project" value="UniProtKB-ARBA"/>
</dbReference>
<evidence type="ECO:0000256" key="4">
    <source>
        <dbReference type="ARBA" id="ARBA00022801"/>
    </source>
</evidence>
<evidence type="ECO:0000256" key="6">
    <source>
        <dbReference type="ARBA" id="ARBA00023228"/>
    </source>
</evidence>
<dbReference type="GO" id="GO:0016790">
    <property type="term" value="F:thiolester hydrolase activity"/>
    <property type="evidence" value="ECO:0007669"/>
    <property type="project" value="UniProtKB-ARBA"/>
</dbReference>
<dbReference type="PANTHER" id="PTHR11247:SF71">
    <property type="entry name" value="ZGC:66024"/>
    <property type="match status" value="1"/>
</dbReference>
<dbReference type="Pfam" id="PF02089">
    <property type="entry name" value="Palm_thioest"/>
    <property type="match status" value="1"/>
</dbReference>
<keyword evidence="5" id="KW-0325">Glycoprotein</keyword>